<feature type="region of interest" description="Disordered" evidence="1">
    <location>
        <begin position="239"/>
        <end position="486"/>
    </location>
</feature>
<feature type="compositionally biased region" description="Basic and acidic residues" evidence="1">
    <location>
        <begin position="445"/>
        <end position="455"/>
    </location>
</feature>
<keyword evidence="4" id="KW-1185">Reference proteome</keyword>
<keyword evidence="2" id="KW-0472">Membrane</keyword>
<comment type="caution">
    <text evidence="3">The sequence shown here is derived from an EMBL/GenBank/DDBJ whole genome shotgun (WGS) entry which is preliminary data.</text>
</comment>
<sequence>MAVRHRNEVCDSSIDPSSRKWGQLATDVKDSAACVAQCKERFMGQVAAVAQNDDTAGALCEALNSTAGFGADLGFGWLYCCDSVLCGVWFDRERRATAHDPNVKRIVYECQNQGYEGVEDSGLPPDEFTCPQSSVYAPNEPAACLNIVGSMDFKHSLSSTLSAPSSASTTGPAPSPSVPSHPPPADIAPSQDSTVPPAQSRPVLSTGIKAAIGVVSFLAFLTLLSIAFYLLRRRRHPPRTKYRDSIRERIKHASVPPSPSSSPTRLVPARTHSPAGSRPQTVSTPLSPPPRLKDRRLLPTLTSSPARSPHHAHPVPTPFPTNPICAPTTSKLVPRNENAPLPPFMPAGKPCSSTSTHRSASSAPAGSQRSGPPSGEGPPPSEQLPPTRPPRPHDGPLEIPDLVTPGPPPMRALPATPLPPPAGPRADMGIGVAVSRDPLDEEAPDGDRDLADKYARGRASWGSWGTRVASPDLGEEGPKRMGRRCT</sequence>
<evidence type="ECO:0000313" key="3">
    <source>
        <dbReference type="EMBL" id="SPN98556.1"/>
    </source>
</evidence>
<evidence type="ECO:0000256" key="2">
    <source>
        <dbReference type="SAM" id="Phobius"/>
    </source>
</evidence>
<protein>
    <submittedName>
        <fullName evidence="3">Uncharacterized protein</fullName>
    </submittedName>
</protein>
<dbReference type="Proteomes" id="UP001187682">
    <property type="component" value="Unassembled WGS sequence"/>
</dbReference>
<feature type="compositionally biased region" description="Pro residues" evidence="1">
    <location>
        <begin position="375"/>
        <end position="389"/>
    </location>
</feature>
<feature type="compositionally biased region" description="Pro residues" evidence="1">
    <location>
        <begin position="405"/>
        <end position="423"/>
    </location>
</feature>
<proteinExistence type="predicted"/>
<evidence type="ECO:0000256" key="1">
    <source>
        <dbReference type="SAM" id="MobiDB-lite"/>
    </source>
</evidence>
<dbReference type="AlphaFoldDB" id="A0AAE8SSF4"/>
<feature type="transmembrane region" description="Helical" evidence="2">
    <location>
        <begin position="210"/>
        <end position="231"/>
    </location>
</feature>
<feature type="compositionally biased region" description="Low complexity" evidence="1">
    <location>
        <begin position="161"/>
        <end position="172"/>
    </location>
</feature>
<name>A0AAE8SSF4_9PEZI</name>
<reference evidence="3" key="1">
    <citation type="submission" date="2018-03" db="EMBL/GenBank/DDBJ databases">
        <authorList>
            <person name="Guldener U."/>
        </authorList>
    </citation>
    <scope>NUCLEOTIDE SEQUENCE</scope>
</reference>
<dbReference type="EMBL" id="ONZQ02000002">
    <property type="protein sequence ID" value="SPN98556.1"/>
    <property type="molecule type" value="Genomic_DNA"/>
</dbReference>
<gene>
    <name evidence="3" type="ORF">DNG_01602</name>
</gene>
<evidence type="ECO:0000313" key="4">
    <source>
        <dbReference type="Proteomes" id="UP001187682"/>
    </source>
</evidence>
<feature type="compositionally biased region" description="Pro residues" evidence="1">
    <location>
        <begin position="173"/>
        <end position="186"/>
    </location>
</feature>
<organism evidence="3 4">
    <name type="scientific">Cephalotrichum gorgonifer</name>
    <dbReference type="NCBI Taxonomy" id="2041049"/>
    <lineage>
        <taxon>Eukaryota</taxon>
        <taxon>Fungi</taxon>
        <taxon>Dikarya</taxon>
        <taxon>Ascomycota</taxon>
        <taxon>Pezizomycotina</taxon>
        <taxon>Sordariomycetes</taxon>
        <taxon>Hypocreomycetidae</taxon>
        <taxon>Microascales</taxon>
        <taxon>Microascaceae</taxon>
        <taxon>Cephalotrichum</taxon>
    </lineage>
</organism>
<keyword evidence="2" id="KW-1133">Transmembrane helix</keyword>
<feature type="compositionally biased region" description="Low complexity" evidence="1">
    <location>
        <begin position="352"/>
        <end position="373"/>
    </location>
</feature>
<accession>A0AAE8SSF4</accession>
<keyword evidence="2" id="KW-0812">Transmembrane</keyword>
<feature type="region of interest" description="Disordered" evidence="1">
    <location>
        <begin position="161"/>
        <end position="200"/>
    </location>
</feature>